<dbReference type="OrthoDB" id="6846911at2"/>
<dbReference type="RefSeq" id="WP_023444708.1">
    <property type="nucleotide sequence ID" value="NZ_CP015641.1"/>
</dbReference>
<gene>
    <name evidence="1" type="ORF">PS273GM_06660</name>
</gene>
<sequence length="185" mass="21230">MRKSDWKAQVGQFSDREIARRFGVGATTVRRYRKANGIAEFSFKLELTQSLIERLAVQTDYSLSKDLGIPAKSIKEARTEFGIPEPKPLRPKFQPLEEIWNEQTIALLGTMPDYELADRLKVSNYPIKSKRKELGIKAFEKPYPKITAKIAAEFGLTSDRILAERLGVSPSYIRRARLRWLAKDE</sequence>
<evidence type="ECO:0000313" key="1">
    <source>
        <dbReference type="EMBL" id="ANF24853.1"/>
    </source>
</evidence>
<accession>A0A172WN30</accession>
<dbReference type="Proteomes" id="UP000077787">
    <property type="component" value="Chromosome"/>
</dbReference>
<dbReference type="EMBL" id="CP015641">
    <property type="protein sequence ID" value="ANF24853.1"/>
    <property type="molecule type" value="Genomic_DNA"/>
</dbReference>
<protein>
    <submittedName>
        <fullName evidence="1">Uncharacterized protein</fullName>
    </submittedName>
</protein>
<proteinExistence type="predicted"/>
<reference evidence="1 2" key="1">
    <citation type="submission" date="2016-05" db="EMBL/GenBank/DDBJ databases">
        <title>Genome sequence of Pseudomonas stutzeri 273 and identification of the exopolysaccharide biosynthesis locus.</title>
        <authorList>
            <person name="Wu S."/>
            <person name="Sun C."/>
        </authorList>
    </citation>
    <scope>NUCLEOTIDE SEQUENCE [LARGE SCALE GENOMIC DNA]</scope>
    <source>
        <strain evidence="1 2">273</strain>
    </source>
</reference>
<dbReference type="AlphaFoldDB" id="A0A172WN30"/>
<organism evidence="1 2">
    <name type="scientific">Stutzerimonas stutzeri</name>
    <name type="common">Pseudomonas stutzeri</name>
    <dbReference type="NCBI Taxonomy" id="316"/>
    <lineage>
        <taxon>Bacteria</taxon>
        <taxon>Pseudomonadati</taxon>
        <taxon>Pseudomonadota</taxon>
        <taxon>Gammaproteobacteria</taxon>
        <taxon>Pseudomonadales</taxon>
        <taxon>Pseudomonadaceae</taxon>
        <taxon>Stutzerimonas</taxon>
    </lineage>
</organism>
<name>A0A172WN30_STUST</name>
<evidence type="ECO:0000313" key="2">
    <source>
        <dbReference type="Proteomes" id="UP000077787"/>
    </source>
</evidence>